<feature type="transmembrane region" description="Helical" evidence="6">
    <location>
        <begin position="58"/>
        <end position="82"/>
    </location>
</feature>
<dbReference type="GeneID" id="27135722"/>
<dbReference type="AlphaFoldDB" id="A0A0X1KLR5"/>
<comment type="subcellular location">
    <subcellularLocation>
        <location evidence="1">Membrane</location>
        <topology evidence="1">Multi-pass membrane protein</topology>
    </subcellularLocation>
</comment>
<feature type="transmembrane region" description="Helical" evidence="6">
    <location>
        <begin position="216"/>
        <end position="240"/>
    </location>
</feature>
<name>A0A0X1KLR5_9EURY</name>
<keyword evidence="3 6" id="KW-0812">Transmembrane</keyword>
<feature type="transmembrane region" description="Helical" evidence="6">
    <location>
        <begin position="252"/>
        <end position="270"/>
    </location>
</feature>
<dbReference type="PATRIC" id="fig|1432656.3.peg.1690"/>
<dbReference type="InterPro" id="IPR002549">
    <property type="entry name" value="AI-2E-like"/>
</dbReference>
<protein>
    <submittedName>
        <fullName evidence="7">Membrane protein</fullName>
    </submittedName>
</protein>
<dbReference type="PANTHER" id="PTHR21716">
    <property type="entry name" value="TRANSMEMBRANE PROTEIN"/>
    <property type="match status" value="1"/>
</dbReference>
<dbReference type="KEGG" id="tgy:X802_08680"/>
<dbReference type="Pfam" id="PF01594">
    <property type="entry name" value="AI-2E_transport"/>
    <property type="match status" value="1"/>
</dbReference>
<accession>A0A0X1KLR5</accession>
<organism evidence="7 8">
    <name type="scientific">Thermococcus guaymasensis DSM 11113</name>
    <dbReference type="NCBI Taxonomy" id="1432656"/>
    <lineage>
        <taxon>Archaea</taxon>
        <taxon>Methanobacteriati</taxon>
        <taxon>Methanobacteriota</taxon>
        <taxon>Thermococci</taxon>
        <taxon>Thermococcales</taxon>
        <taxon>Thermococcaceae</taxon>
        <taxon>Thermococcus</taxon>
    </lineage>
</organism>
<sequence>MKGRTEVAIWVAVSLVIVYLSWKTIKPLVTPLFFGVLLAYIVYPLYSRLRRRFSPRESAAILTGTMVGLGAAFLAFLTLISIKLVNEFYTNVRDVLLWLSSLQFSETLQTFFGQVQAQIVPKLADYVSSFTVSVPEYLLQLVVFLFTFYYALIYGERFREFVLSLVPQNQVPLLAEILDRADKTLDALVRAWLLLNVAKGFLMTIGYVIFGVGDVYTAIIAGLLTFLFSFVPLLEGWMLWVAGAIYLYMKGSLLGALGISIYGAVLVSPLPDYTIRPLLVAKDAELDETLVFIGMLGGTWAFGLKGLLLGPVILSIALVLLKEWKKRTSNGGALN</sequence>
<feature type="transmembrane region" description="Helical" evidence="6">
    <location>
        <begin position="187"/>
        <end position="210"/>
    </location>
</feature>
<evidence type="ECO:0000256" key="2">
    <source>
        <dbReference type="ARBA" id="ARBA00009773"/>
    </source>
</evidence>
<gene>
    <name evidence="7" type="ORF">X802_08680</name>
</gene>
<evidence type="ECO:0000256" key="3">
    <source>
        <dbReference type="ARBA" id="ARBA00022692"/>
    </source>
</evidence>
<evidence type="ECO:0000256" key="6">
    <source>
        <dbReference type="SAM" id="Phobius"/>
    </source>
</evidence>
<comment type="similarity">
    <text evidence="2">Belongs to the autoinducer-2 exporter (AI-2E) (TC 2.A.86) family.</text>
</comment>
<keyword evidence="8" id="KW-1185">Reference proteome</keyword>
<keyword evidence="4 6" id="KW-1133">Transmembrane helix</keyword>
<reference evidence="7 8" key="1">
    <citation type="submission" date="2014-01" db="EMBL/GenBank/DDBJ databases">
        <title>Genome sequencing of Thermococcus guaymasensis.</title>
        <authorList>
            <person name="Zhang X."/>
            <person name="Alvare G."/>
            <person name="Fristensky B."/>
            <person name="Chen L."/>
            <person name="Suen T."/>
            <person name="Chen Q."/>
            <person name="Ma K."/>
        </authorList>
    </citation>
    <scope>NUCLEOTIDE SEQUENCE [LARGE SCALE GENOMIC DNA]</scope>
    <source>
        <strain evidence="7 8">DSM 11113</strain>
    </source>
</reference>
<dbReference type="PANTHER" id="PTHR21716:SF71">
    <property type="entry name" value="TRANSPORT PROTEIN MJ1177-RELATED"/>
    <property type="match status" value="1"/>
</dbReference>
<proteinExistence type="inferred from homology"/>
<keyword evidence="5 6" id="KW-0472">Membrane</keyword>
<evidence type="ECO:0000256" key="1">
    <source>
        <dbReference type="ARBA" id="ARBA00004141"/>
    </source>
</evidence>
<feature type="transmembrane region" description="Helical" evidence="6">
    <location>
        <begin position="137"/>
        <end position="155"/>
    </location>
</feature>
<dbReference type="OrthoDB" id="137390at2157"/>
<dbReference type="GO" id="GO:0016020">
    <property type="term" value="C:membrane"/>
    <property type="evidence" value="ECO:0007669"/>
    <property type="project" value="UniProtKB-SubCell"/>
</dbReference>
<dbReference type="Proteomes" id="UP000062043">
    <property type="component" value="Chromosome"/>
</dbReference>
<evidence type="ECO:0000313" key="8">
    <source>
        <dbReference type="Proteomes" id="UP000062043"/>
    </source>
</evidence>
<dbReference type="RefSeq" id="WP_062372850.1">
    <property type="nucleotide sequence ID" value="NZ_CP007140.1"/>
</dbReference>
<feature type="transmembrane region" description="Helical" evidence="6">
    <location>
        <begin position="290"/>
        <end position="321"/>
    </location>
</feature>
<feature type="transmembrane region" description="Helical" evidence="6">
    <location>
        <begin position="7"/>
        <end position="22"/>
    </location>
</feature>
<evidence type="ECO:0000313" key="7">
    <source>
        <dbReference type="EMBL" id="AJC72202.1"/>
    </source>
</evidence>
<dbReference type="EMBL" id="CP007140">
    <property type="protein sequence ID" value="AJC72202.1"/>
    <property type="molecule type" value="Genomic_DNA"/>
</dbReference>
<evidence type="ECO:0000256" key="5">
    <source>
        <dbReference type="ARBA" id="ARBA00023136"/>
    </source>
</evidence>
<evidence type="ECO:0000256" key="4">
    <source>
        <dbReference type="ARBA" id="ARBA00022989"/>
    </source>
</evidence>
<feature type="transmembrane region" description="Helical" evidence="6">
    <location>
        <begin position="28"/>
        <end position="46"/>
    </location>
</feature>